<reference evidence="2 3" key="1">
    <citation type="submission" date="2022-10" db="EMBL/GenBank/DDBJ databases">
        <title>Comparative genomics and taxonomic characterization of three novel marine species of genus Reichenbachiella exhibiting antioxidant and polysaccharide degradation activities.</title>
        <authorList>
            <person name="Muhammad N."/>
            <person name="Lee Y.-J."/>
            <person name="Ko J."/>
            <person name="Kim S.-G."/>
        </authorList>
    </citation>
    <scope>NUCLEOTIDE SEQUENCE [LARGE SCALE GENOMIC DNA]</scope>
    <source>
        <strain evidence="2 3">ABR2-5</strain>
    </source>
</reference>
<evidence type="ECO:0000256" key="1">
    <source>
        <dbReference type="SAM" id="Phobius"/>
    </source>
</evidence>
<keyword evidence="3" id="KW-1185">Reference proteome</keyword>
<evidence type="ECO:0000313" key="2">
    <source>
        <dbReference type="EMBL" id="MCV9386982.1"/>
    </source>
</evidence>
<proteinExistence type="predicted"/>
<comment type="caution">
    <text evidence="2">The sequence shown here is derived from an EMBL/GenBank/DDBJ whole genome shotgun (WGS) entry which is preliminary data.</text>
</comment>
<feature type="transmembrane region" description="Helical" evidence="1">
    <location>
        <begin position="12"/>
        <end position="31"/>
    </location>
</feature>
<keyword evidence="1" id="KW-0812">Transmembrane</keyword>
<dbReference type="SUPFAM" id="SSF48452">
    <property type="entry name" value="TPR-like"/>
    <property type="match status" value="1"/>
</dbReference>
<dbReference type="Gene3D" id="1.25.40.10">
    <property type="entry name" value="Tetratricopeptide repeat domain"/>
    <property type="match status" value="1"/>
</dbReference>
<keyword evidence="1" id="KW-0472">Membrane</keyword>
<evidence type="ECO:0000313" key="3">
    <source>
        <dbReference type="Proteomes" id="UP001300692"/>
    </source>
</evidence>
<dbReference type="RefSeq" id="WP_264137810.1">
    <property type="nucleotide sequence ID" value="NZ_JAOYOD010000001.1"/>
</dbReference>
<organism evidence="2 3">
    <name type="scientific">Reichenbachiella ulvae</name>
    <dbReference type="NCBI Taxonomy" id="2980104"/>
    <lineage>
        <taxon>Bacteria</taxon>
        <taxon>Pseudomonadati</taxon>
        <taxon>Bacteroidota</taxon>
        <taxon>Cytophagia</taxon>
        <taxon>Cytophagales</taxon>
        <taxon>Reichenbachiellaceae</taxon>
        <taxon>Reichenbachiella</taxon>
    </lineage>
</organism>
<evidence type="ECO:0008006" key="4">
    <source>
        <dbReference type="Google" id="ProtNLM"/>
    </source>
</evidence>
<keyword evidence="1" id="KW-1133">Transmembrane helix</keyword>
<dbReference type="EMBL" id="JAOYOD010000001">
    <property type="protein sequence ID" value="MCV9386982.1"/>
    <property type="molecule type" value="Genomic_DNA"/>
</dbReference>
<name>A0ABT3CTG4_9BACT</name>
<dbReference type="Proteomes" id="UP001300692">
    <property type="component" value="Unassembled WGS sequence"/>
</dbReference>
<sequence>MKHTEDIVKIIQAIGGIWPLLLSICFIIAIIKKWNWIWDRFDNVKKIKVKSGNNEFEVETNGSSNKKESLPEIEKVTEELDENESKEEEQTLFDCYTSLKQGERKKAEEIFSQVQKKASKEVLYKNEIVFLFYKHLSGDPTVIDNLKKRLDDSNLGNSDRLVVLKFIAKCYSDLNNVQELSTYFDKALELAQSDSEKSSIVLDKFYGLKEANEIEKGRTILINFLPSLNDNNEKAKLLHALSDTYEGEEEIILRLSTLEKAVSLVPNNVHLLFSLAFDLAKYEYKKESINSYLKLLQYTPKNANALNNIGSGFKSVEMNNYAVEYYKRAKEENHTLAIGNLCFQFINAGFLDEAQEIIDYHKTAESSEHMIIKAQDEILNIKRRRKEDFNNIAEKGRSFSEFLLDYSNQQFENNIPVKYDSNDWRTDHDEQVTISIDREILTIVWKDKHHFNRGTDDHTINAKINNRSISGNYRFPQSYLFKKSTSLTVEDKKYQEVNGHISLNIDNGTIRFLNTSNDDFQLKVFNLKNA</sequence>
<accession>A0ABT3CTG4</accession>
<protein>
    <recommendedName>
        <fullName evidence="4">Tetratricopeptide repeat-containing protein</fullName>
    </recommendedName>
</protein>
<gene>
    <name evidence="2" type="ORF">N7U62_09930</name>
</gene>
<dbReference type="InterPro" id="IPR011990">
    <property type="entry name" value="TPR-like_helical_dom_sf"/>
</dbReference>